<dbReference type="Proteomes" id="UP000024332">
    <property type="component" value="Unassembled WGS sequence"/>
</dbReference>
<proteinExistence type="predicted"/>
<feature type="transmembrane region" description="Helical" evidence="1">
    <location>
        <begin position="155"/>
        <end position="177"/>
    </location>
</feature>
<evidence type="ECO:0000313" key="2">
    <source>
        <dbReference type="EMBL" id="EZQ10039.1"/>
    </source>
</evidence>
<gene>
    <name evidence="2" type="ORF">CM19_04710</name>
</gene>
<name>A0A031LRD3_9CREN</name>
<evidence type="ECO:0000256" key="1">
    <source>
        <dbReference type="SAM" id="Phobius"/>
    </source>
</evidence>
<evidence type="ECO:0000313" key="3">
    <source>
        <dbReference type="Proteomes" id="UP000024332"/>
    </source>
</evidence>
<dbReference type="AlphaFoldDB" id="A0A031LRD3"/>
<accession>A0A031LRD3</accession>
<organism evidence="2 3">
    <name type="scientific">Candidatus Acidianus copahuensis</name>
    <dbReference type="NCBI Taxonomy" id="1160895"/>
    <lineage>
        <taxon>Archaea</taxon>
        <taxon>Thermoproteota</taxon>
        <taxon>Thermoprotei</taxon>
        <taxon>Sulfolobales</taxon>
        <taxon>Sulfolobaceae</taxon>
        <taxon>Acidianus</taxon>
    </lineage>
</organism>
<keyword evidence="3" id="KW-1185">Reference proteome</keyword>
<sequence length="226" mass="24962">MSHYSSYTLKPGMTPWEIVVTYFIIAAIIAGYILFKKKDKMNTLDYVFAGIGGSLVAVADHLVGDAIFLPSPLYPVINPPIWFRILTFFIVIGIIRKVGAGMLTMAVFDIVGDIIHFSFTGEPLWLIEDVLTYGLMADILIFLTKGKIFNIGSKLSYIGIIEGVALGLAFSFVHPFFTYGFIAPFVFGFVPDYLRILFLFTTYLIGDSVIGAISAALAYRVAIIVK</sequence>
<feature type="transmembrane region" description="Helical" evidence="1">
    <location>
        <begin position="16"/>
        <end position="35"/>
    </location>
</feature>
<dbReference type="OrthoDB" id="43560at2157"/>
<feature type="transmembrane region" description="Helical" evidence="1">
    <location>
        <begin position="76"/>
        <end position="95"/>
    </location>
</feature>
<dbReference type="EMBL" id="JFZT01000035">
    <property type="protein sequence ID" value="EZQ10039.1"/>
    <property type="molecule type" value="Genomic_DNA"/>
</dbReference>
<comment type="caution">
    <text evidence="2">The sequence shown here is derived from an EMBL/GenBank/DDBJ whole genome shotgun (WGS) entry which is preliminary data.</text>
</comment>
<reference evidence="2 3" key="1">
    <citation type="submission" date="2014-03" db="EMBL/GenBank/DDBJ databases">
        <title>Draft genome sequence of the novel thermoacidophilic archaea Acidianus copahuensis ALE1 strain, isolated from Copahue volcanic area in Neuquen Argentina.</title>
        <authorList>
            <person name="Urbieta M.S."/>
            <person name="Rascovan N."/>
            <person name="Castro C."/>
            <person name="Revale S."/>
            <person name="Giaveno M.A."/>
            <person name="Vazquez M.P."/>
            <person name="Donati E.R."/>
        </authorList>
    </citation>
    <scope>NUCLEOTIDE SEQUENCE [LARGE SCALE GENOMIC DNA]</scope>
    <source>
        <strain evidence="2 3">ALE1</strain>
    </source>
</reference>
<keyword evidence="1" id="KW-0472">Membrane</keyword>
<keyword evidence="1" id="KW-1133">Transmembrane helix</keyword>
<dbReference type="RefSeq" id="WP_048099234.1">
    <property type="nucleotide sequence ID" value="NZ_JFZT01000035.1"/>
</dbReference>
<feature type="transmembrane region" description="Helical" evidence="1">
    <location>
        <begin position="47"/>
        <end position="70"/>
    </location>
</feature>
<keyword evidence="1" id="KW-0812">Transmembrane</keyword>
<feature type="transmembrane region" description="Helical" evidence="1">
    <location>
        <begin position="197"/>
        <end position="219"/>
    </location>
</feature>
<protein>
    <submittedName>
        <fullName evidence="2">Uncharacterized protein</fullName>
    </submittedName>
</protein>